<comment type="caution">
    <text evidence="2">The sequence shown here is derived from an EMBL/GenBank/DDBJ whole genome shotgun (WGS) entry which is preliminary data.</text>
</comment>
<proteinExistence type="predicted"/>
<dbReference type="GO" id="GO:0003824">
    <property type="term" value="F:catalytic activity"/>
    <property type="evidence" value="ECO:0007669"/>
    <property type="project" value="InterPro"/>
</dbReference>
<sequence>MAAGKKKAKAKDASGDGSPDLAAPSSVSTVGRGDGVFLNIDVERQKILFDELEDLALYIRTAKQEIARLRPDEVTEEYLPAATDELDAIVKATAEATNTIMDAVEVVENVMGEVADDPSKRLMEATTHIYEACSFQDITGQRIGKVVTTLKHIEEKIDALVEAFGDEISLIKKNMPEEKSADGLVTDKDLLEGPQLGDAAKSQSEIDDLLAGFD</sequence>
<organism evidence="2 3">
    <name type="scientific">Varunaivibrio sulfuroxidans</name>
    <dbReference type="NCBI Taxonomy" id="1773489"/>
    <lineage>
        <taxon>Bacteria</taxon>
        <taxon>Pseudomonadati</taxon>
        <taxon>Pseudomonadota</taxon>
        <taxon>Alphaproteobacteria</taxon>
        <taxon>Rhodospirillales</taxon>
        <taxon>Magnetovibrionaceae</taxon>
        <taxon>Varunaivibrio</taxon>
    </lineage>
</organism>
<name>A0A4R3JCZ9_9PROT</name>
<gene>
    <name evidence="2" type="ORF">EDD55_104114</name>
</gene>
<dbReference type="SUPFAM" id="SSF75708">
    <property type="entry name" value="Chemotaxis phosphatase CheZ"/>
    <property type="match status" value="1"/>
</dbReference>
<dbReference type="EMBL" id="SLZW01000004">
    <property type="protein sequence ID" value="TCS63023.1"/>
    <property type="molecule type" value="Genomic_DNA"/>
</dbReference>
<dbReference type="OrthoDB" id="7269965at2"/>
<dbReference type="AlphaFoldDB" id="A0A4R3JCZ9"/>
<dbReference type="InterPro" id="IPR007439">
    <property type="entry name" value="Chemotax_Pase_CheZ"/>
</dbReference>
<dbReference type="RefSeq" id="WP_132938762.1">
    <property type="nucleotide sequence ID" value="NZ_CP119676.1"/>
</dbReference>
<feature type="region of interest" description="Disordered" evidence="1">
    <location>
        <begin position="194"/>
        <end position="214"/>
    </location>
</feature>
<dbReference type="Proteomes" id="UP000295304">
    <property type="component" value="Unassembled WGS sequence"/>
</dbReference>
<protein>
    <submittedName>
        <fullName evidence="2">Chemotaxis protein CheZ</fullName>
    </submittedName>
</protein>
<evidence type="ECO:0000256" key="1">
    <source>
        <dbReference type="SAM" id="MobiDB-lite"/>
    </source>
</evidence>
<dbReference type="GO" id="GO:0009288">
    <property type="term" value="C:bacterial-type flagellum"/>
    <property type="evidence" value="ECO:0007669"/>
    <property type="project" value="InterPro"/>
</dbReference>
<keyword evidence="3" id="KW-1185">Reference proteome</keyword>
<accession>A0A4R3JCZ9</accession>
<dbReference type="Pfam" id="PF04344">
    <property type="entry name" value="CheZ"/>
    <property type="match status" value="1"/>
</dbReference>
<dbReference type="Gene3D" id="1.10.287.500">
    <property type="entry name" value="Helix hairpin bin"/>
    <property type="match status" value="1"/>
</dbReference>
<evidence type="ECO:0000313" key="2">
    <source>
        <dbReference type="EMBL" id="TCS63023.1"/>
    </source>
</evidence>
<feature type="region of interest" description="Disordered" evidence="1">
    <location>
        <begin position="1"/>
        <end position="28"/>
    </location>
</feature>
<dbReference type="GO" id="GO:0050920">
    <property type="term" value="P:regulation of chemotaxis"/>
    <property type="evidence" value="ECO:0007669"/>
    <property type="project" value="InterPro"/>
</dbReference>
<evidence type="ECO:0000313" key="3">
    <source>
        <dbReference type="Proteomes" id="UP000295304"/>
    </source>
</evidence>
<reference evidence="2 3" key="1">
    <citation type="submission" date="2019-03" db="EMBL/GenBank/DDBJ databases">
        <title>Genomic Encyclopedia of Type Strains, Phase IV (KMG-IV): sequencing the most valuable type-strain genomes for metagenomic binning, comparative biology and taxonomic classification.</title>
        <authorList>
            <person name="Goeker M."/>
        </authorList>
    </citation>
    <scope>NUCLEOTIDE SEQUENCE [LARGE SCALE GENOMIC DNA]</scope>
    <source>
        <strain evidence="2 3">DSM 101688</strain>
    </source>
</reference>